<keyword evidence="3" id="KW-1185">Reference proteome</keyword>
<organism evidence="2 3">
    <name type="scientific">Lactuca sativa</name>
    <name type="common">Garden lettuce</name>
    <dbReference type="NCBI Taxonomy" id="4236"/>
    <lineage>
        <taxon>Eukaryota</taxon>
        <taxon>Viridiplantae</taxon>
        <taxon>Streptophyta</taxon>
        <taxon>Embryophyta</taxon>
        <taxon>Tracheophyta</taxon>
        <taxon>Spermatophyta</taxon>
        <taxon>Magnoliopsida</taxon>
        <taxon>eudicotyledons</taxon>
        <taxon>Gunneridae</taxon>
        <taxon>Pentapetalae</taxon>
        <taxon>asterids</taxon>
        <taxon>campanulids</taxon>
        <taxon>Asterales</taxon>
        <taxon>Asteraceae</taxon>
        <taxon>Cichorioideae</taxon>
        <taxon>Cichorieae</taxon>
        <taxon>Lactucinae</taxon>
        <taxon>Lactuca</taxon>
    </lineage>
</organism>
<dbReference type="Proteomes" id="UP000235145">
    <property type="component" value="Unassembled WGS sequence"/>
</dbReference>
<dbReference type="GO" id="GO:0009626">
    <property type="term" value="P:plant-type hypersensitive response"/>
    <property type="evidence" value="ECO:0000318"/>
    <property type="project" value="GO_Central"/>
</dbReference>
<dbReference type="GO" id="GO:2000031">
    <property type="term" value="P:regulation of salicylic acid mediated signaling pathway"/>
    <property type="evidence" value="ECO:0007669"/>
    <property type="project" value="InterPro"/>
</dbReference>
<dbReference type="InterPro" id="IPR044663">
    <property type="entry name" value="CAD1/NSL1-like"/>
</dbReference>
<evidence type="ECO:0000313" key="2">
    <source>
        <dbReference type="EMBL" id="KAJ0227730.1"/>
    </source>
</evidence>
<sequence length="601" mass="66939">MGSSSKEVALRLKTAAETAIGSIGLGYDLTEDLRLKYCKGKSPESRLIGIDEEQVRDILIPGGILIQNVSKSINCDKGERMRFSSDTLSFQKMSEQFNQDVSLSGRIPTGQLNAAFEFTGSWQKDAANTKSLALDGVFITLYNIKLEKSQIALRDHVKNAVPSSWEPAALAKFIERFGTHVISGVKMGGKDVVYMKQQHSSTLSLDEVRNKLKGVAEKRFSGQHNDNPRETHDSELLERNDYGLINLNPPIEDITLFWRRRGGSYGKNLDHRTWCQTVQLEPEVISMSFVPITSLLSGIDGNGFLTHAINLYIRYKPPIEELQQFLEFQLPTRWAPEFGELAVGPEGKQHNAALQFRFLGPKLYVNTNQAYTLQLQYVDVGDNPVTGLRLYLEGKRNDCLAIHLQHLSSMPKSFKLEIEPNPNSSTNPKDKRYYEKVQWKSFSHIYSAPVESDDDLSIVTGAEFEVSDSGLKRVLFLRLRFAKVVGATVVRQPEWDGSPVLSQKSGIVSTLISGRFSTGQRPPPDPRVVNMNSALPGGPPVSAHGKKLLKFVDTTELTRGPQDLPGYWVVSGGRLVVEKSKISLRVKFSLLAVVSGDEETL</sequence>
<dbReference type="PANTHER" id="PTHR33199:SF6">
    <property type="entry name" value="MACPF DOMAIN PROTEIN"/>
    <property type="match status" value="1"/>
</dbReference>
<feature type="domain" description="MACPF" evidence="1">
    <location>
        <begin position="6"/>
        <end position="326"/>
    </location>
</feature>
<dbReference type="PANTHER" id="PTHR33199">
    <property type="entry name" value="MACPF DOMAIN-CONTAINING PROTEIN CAD1"/>
    <property type="match status" value="1"/>
</dbReference>
<proteinExistence type="predicted"/>
<dbReference type="PROSITE" id="PS51412">
    <property type="entry name" value="MACPF_2"/>
    <property type="match status" value="1"/>
</dbReference>
<evidence type="ECO:0000259" key="1">
    <source>
        <dbReference type="PROSITE" id="PS51412"/>
    </source>
</evidence>
<protein>
    <recommendedName>
        <fullName evidence="1">MACPF domain-containing protein</fullName>
    </recommendedName>
</protein>
<reference evidence="2 3" key="1">
    <citation type="journal article" date="2017" name="Nat. Commun.">
        <title>Genome assembly with in vitro proximity ligation data and whole-genome triplication in lettuce.</title>
        <authorList>
            <person name="Reyes-Chin-Wo S."/>
            <person name="Wang Z."/>
            <person name="Yang X."/>
            <person name="Kozik A."/>
            <person name="Arikit S."/>
            <person name="Song C."/>
            <person name="Xia L."/>
            <person name="Froenicke L."/>
            <person name="Lavelle D.O."/>
            <person name="Truco M.J."/>
            <person name="Xia R."/>
            <person name="Zhu S."/>
            <person name="Xu C."/>
            <person name="Xu H."/>
            <person name="Xu X."/>
            <person name="Cox K."/>
            <person name="Korf I."/>
            <person name="Meyers B.C."/>
            <person name="Michelmore R.W."/>
        </authorList>
    </citation>
    <scope>NUCLEOTIDE SEQUENCE [LARGE SCALE GENOMIC DNA]</scope>
    <source>
        <strain evidence="3">cv. Salinas</strain>
        <tissue evidence="2">Seedlings</tissue>
    </source>
</reference>
<name>A0A9R1WRY3_LACSA</name>
<dbReference type="EMBL" id="NBSK02000001">
    <property type="protein sequence ID" value="KAJ0227730.1"/>
    <property type="molecule type" value="Genomic_DNA"/>
</dbReference>
<accession>A0A9R1WRY3</accession>
<dbReference type="InterPro" id="IPR020864">
    <property type="entry name" value="MACPF"/>
</dbReference>
<dbReference type="Pfam" id="PF01823">
    <property type="entry name" value="MACPF"/>
    <property type="match status" value="1"/>
</dbReference>
<gene>
    <name evidence="2" type="ORF">LSAT_V11C100033040</name>
</gene>
<evidence type="ECO:0000313" key="3">
    <source>
        <dbReference type="Proteomes" id="UP000235145"/>
    </source>
</evidence>
<dbReference type="AlphaFoldDB" id="A0A9R1WRY3"/>
<dbReference type="SMART" id="SM00457">
    <property type="entry name" value="MACPF"/>
    <property type="match status" value="1"/>
</dbReference>
<comment type="caution">
    <text evidence="2">The sequence shown here is derived from an EMBL/GenBank/DDBJ whole genome shotgun (WGS) entry which is preliminary data.</text>
</comment>